<dbReference type="Pfam" id="PF00196">
    <property type="entry name" value="GerE"/>
    <property type="match status" value="1"/>
</dbReference>
<reference evidence="2 3" key="1">
    <citation type="submission" date="2021-03" db="EMBL/GenBank/DDBJ databases">
        <authorList>
            <person name="Peeters C."/>
        </authorList>
    </citation>
    <scope>NUCLEOTIDE SEQUENCE [LARGE SCALE GENOMIC DNA]</scope>
    <source>
        <strain evidence="2 3">LMG 26411</strain>
    </source>
</reference>
<organism evidence="2 3">
    <name type="scientific">Cupriavidus numazuensis</name>
    <dbReference type="NCBI Taxonomy" id="221992"/>
    <lineage>
        <taxon>Bacteria</taxon>
        <taxon>Pseudomonadati</taxon>
        <taxon>Pseudomonadota</taxon>
        <taxon>Betaproteobacteria</taxon>
        <taxon>Burkholderiales</taxon>
        <taxon>Burkholderiaceae</taxon>
        <taxon>Cupriavidus</taxon>
    </lineage>
</organism>
<dbReference type="EMBL" id="CAJPVI010000002">
    <property type="protein sequence ID" value="CAG2131808.1"/>
    <property type="molecule type" value="Genomic_DNA"/>
</dbReference>
<feature type="domain" description="HTH luxR-type" evidence="1">
    <location>
        <begin position="300"/>
        <end position="357"/>
    </location>
</feature>
<dbReference type="SMART" id="SM00421">
    <property type="entry name" value="HTH_LUXR"/>
    <property type="match status" value="1"/>
</dbReference>
<evidence type="ECO:0000313" key="2">
    <source>
        <dbReference type="EMBL" id="CAG2131808.1"/>
    </source>
</evidence>
<dbReference type="InterPro" id="IPR036388">
    <property type="entry name" value="WH-like_DNA-bd_sf"/>
</dbReference>
<proteinExistence type="predicted"/>
<dbReference type="SUPFAM" id="SSF46894">
    <property type="entry name" value="C-terminal effector domain of the bipartite response regulators"/>
    <property type="match status" value="1"/>
</dbReference>
<dbReference type="InterPro" id="IPR000792">
    <property type="entry name" value="Tscrpt_reg_LuxR_C"/>
</dbReference>
<keyword evidence="3" id="KW-1185">Reference proteome</keyword>
<evidence type="ECO:0000259" key="1">
    <source>
        <dbReference type="SMART" id="SM00421"/>
    </source>
</evidence>
<dbReference type="RefSeq" id="WP_211951711.1">
    <property type="nucleotide sequence ID" value="NZ_CAJPVI010000002.1"/>
</dbReference>
<gene>
    <name evidence="2" type="ORF">LMG26411_00482</name>
</gene>
<dbReference type="Gene3D" id="1.10.10.10">
    <property type="entry name" value="Winged helix-like DNA-binding domain superfamily/Winged helix DNA-binding domain"/>
    <property type="match status" value="1"/>
</dbReference>
<dbReference type="InterPro" id="IPR016032">
    <property type="entry name" value="Sig_transdc_resp-reg_C-effctor"/>
</dbReference>
<evidence type="ECO:0000313" key="3">
    <source>
        <dbReference type="Proteomes" id="UP000672657"/>
    </source>
</evidence>
<accession>A0ABN7PQR7</accession>
<protein>
    <recommendedName>
        <fullName evidence="1">HTH luxR-type domain-containing protein</fullName>
    </recommendedName>
</protein>
<name>A0ABN7PQR7_9BURK</name>
<comment type="caution">
    <text evidence="2">The sequence shown here is derived from an EMBL/GenBank/DDBJ whole genome shotgun (WGS) entry which is preliminary data.</text>
</comment>
<dbReference type="Proteomes" id="UP000672657">
    <property type="component" value="Unassembled WGS sequence"/>
</dbReference>
<sequence length="362" mass="39599">MSDQALLRRAIEAAHHLEDPAPPWTDILTAARDVVGADSGSLLIFDGSGALLHLSQVGVDADGERDYREHFHTLDRFAHDAMRQPAGQWMDTSRMYALAQFRNTEYYADFMVKYRMAQVQAYILADAPTLRAAISFQRGTVDMGASDRLERGPAAAFFHTLRDGIARRQHAVYSHLANLEEAFSSFDEAICLVGPTGAVMRVSPLAREIFAGPMFAERHGTIWHADPRMRAMLLQSVAMTCQTGVRQSMTIPAGTGVTVTIDMVVAGPSLRVAGERCVLMRMQRRGSEDKQPDPDHLAAVFRITPAEARVLAALVAGQTAAAYAASAGVSVNTVRKQIAMLMTKMQCNRQSELVRKAILGQG</sequence>